<feature type="transmembrane region" description="Helical" evidence="9">
    <location>
        <begin position="403"/>
        <end position="424"/>
    </location>
</feature>
<keyword evidence="5 9" id="KW-1133">Transmembrane helix</keyword>
<dbReference type="InParanoid" id="A0A3N4M8U9"/>
<accession>A0A3N4M8U9</accession>
<dbReference type="AlphaFoldDB" id="A0A3N4M8U9"/>
<dbReference type="Proteomes" id="UP000267821">
    <property type="component" value="Unassembled WGS sequence"/>
</dbReference>
<keyword evidence="3" id="KW-1003">Cell membrane</keyword>
<evidence type="ECO:0000256" key="1">
    <source>
        <dbReference type="ARBA" id="ARBA00002598"/>
    </source>
</evidence>
<feature type="transmembrane region" description="Helical" evidence="9">
    <location>
        <begin position="234"/>
        <end position="257"/>
    </location>
</feature>
<evidence type="ECO:0000313" key="10">
    <source>
        <dbReference type="EMBL" id="RPB29879.1"/>
    </source>
</evidence>
<sequence length="436" mass="47272">MLPTTIEGPDISFGINDIEAPPPIESLVIKVQTPYLENTIPVVSTISPATVEGHGITTDIHEIEAPPLVWDPFEEARTPHLEDISRIPQEHFLFKVNCWLVFFSIWGTLARLGFVTFTDYTGAPVGGGSSTGSGVIWANFAGCVIMGFFIEDLRLFSLARVSKGRKQKHSPLSTASEMVPKVDKSTIPLYIGLTTGFCGSFTSFSSYMFQSFLYLSNTTSAYTHPNKGYSVFSFLAYIILTLALSISGLQFGAHFAVFTQSYTPSIPSGAINFFDRIVPLLAAGVWVGSIAMAVLIEKWRGKALFACVFSPLGALARFWVSKFLNPRVKGFPLGTFAVNIFGSAVLAGVATGQYSHRWTETAGGILGCQLLKGVGDGFCGCLTTVSTWVVEIRGLRRHNAYQYAIATIITGILTMIVILGIYVWSHGVLIDPNGAC</sequence>
<dbReference type="FunCoup" id="A0A3N4M8U9">
    <property type="interactions" value="111"/>
</dbReference>
<feature type="transmembrane region" description="Helical" evidence="9">
    <location>
        <begin position="92"/>
        <end position="114"/>
    </location>
</feature>
<evidence type="ECO:0000256" key="8">
    <source>
        <dbReference type="ARBA" id="ARBA00035585"/>
    </source>
</evidence>
<evidence type="ECO:0000256" key="4">
    <source>
        <dbReference type="ARBA" id="ARBA00022692"/>
    </source>
</evidence>
<dbReference type="InterPro" id="IPR003691">
    <property type="entry name" value="FluC"/>
</dbReference>
<evidence type="ECO:0000256" key="3">
    <source>
        <dbReference type="ARBA" id="ARBA00022475"/>
    </source>
</evidence>
<reference evidence="10 11" key="1">
    <citation type="journal article" date="2018" name="Nat. Ecol. Evol.">
        <title>Pezizomycetes genomes reveal the molecular basis of ectomycorrhizal truffle lifestyle.</title>
        <authorList>
            <person name="Murat C."/>
            <person name="Payen T."/>
            <person name="Noel B."/>
            <person name="Kuo A."/>
            <person name="Morin E."/>
            <person name="Chen J."/>
            <person name="Kohler A."/>
            <person name="Krizsan K."/>
            <person name="Balestrini R."/>
            <person name="Da Silva C."/>
            <person name="Montanini B."/>
            <person name="Hainaut M."/>
            <person name="Levati E."/>
            <person name="Barry K.W."/>
            <person name="Belfiori B."/>
            <person name="Cichocki N."/>
            <person name="Clum A."/>
            <person name="Dockter R.B."/>
            <person name="Fauchery L."/>
            <person name="Guy J."/>
            <person name="Iotti M."/>
            <person name="Le Tacon F."/>
            <person name="Lindquist E.A."/>
            <person name="Lipzen A."/>
            <person name="Malagnac F."/>
            <person name="Mello A."/>
            <person name="Molinier V."/>
            <person name="Miyauchi S."/>
            <person name="Poulain J."/>
            <person name="Riccioni C."/>
            <person name="Rubini A."/>
            <person name="Sitrit Y."/>
            <person name="Splivallo R."/>
            <person name="Traeger S."/>
            <person name="Wang M."/>
            <person name="Zifcakova L."/>
            <person name="Wipf D."/>
            <person name="Zambonelli A."/>
            <person name="Paolocci F."/>
            <person name="Nowrousian M."/>
            <person name="Ottonello S."/>
            <person name="Baldrian P."/>
            <person name="Spatafora J.W."/>
            <person name="Henrissat B."/>
            <person name="Nagy L.G."/>
            <person name="Aury J.M."/>
            <person name="Wincker P."/>
            <person name="Grigoriev I.V."/>
            <person name="Bonfante P."/>
            <person name="Martin F.M."/>
        </authorList>
    </citation>
    <scope>NUCLEOTIDE SEQUENCE [LARGE SCALE GENOMIC DNA]</scope>
    <source>
        <strain evidence="10 11">ATCC MYA-4762</strain>
    </source>
</reference>
<evidence type="ECO:0000256" key="7">
    <source>
        <dbReference type="ARBA" id="ARBA00035120"/>
    </source>
</evidence>
<dbReference type="PANTHER" id="PTHR28259">
    <property type="entry name" value="FLUORIDE EXPORT PROTEIN 1-RELATED"/>
    <property type="match status" value="1"/>
</dbReference>
<dbReference type="EMBL" id="ML121527">
    <property type="protein sequence ID" value="RPB29879.1"/>
    <property type="molecule type" value="Genomic_DNA"/>
</dbReference>
<keyword evidence="6 9" id="KW-0472">Membrane</keyword>
<comment type="catalytic activity">
    <reaction evidence="8">
        <text>fluoride(in) = fluoride(out)</text>
        <dbReference type="Rhea" id="RHEA:76159"/>
        <dbReference type="ChEBI" id="CHEBI:17051"/>
    </reaction>
    <physiologicalReaction direction="left-to-right" evidence="8">
        <dbReference type="Rhea" id="RHEA:76160"/>
    </physiologicalReaction>
</comment>
<feature type="transmembrane region" description="Helical" evidence="9">
    <location>
        <begin position="332"/>
        <end position="350"/>
    </location>
</feature>
<keyword evidence="4 9" id="KW-0812">Transmembrane</keyword>
<comment type="similarity">
    <text evidence="7">Belongs to the fluoride channel Fluc/FEX (TC 1.A.43) family.</text>
</comment>
<dbReference type="PANTHER" id="PTHR28259:SF1">
    <property type="entry name" value="FLUORIDE EXPORT PROTEIN 1-RELATED"/>
    <property type="match status" value="1"/>
</dbReference>
<feature type="transmembrane region" description="Helical" evidence="9">
    <location>
        <begin position="277"/>
        <end position="296"/>
    </location>
</feature>
<evidence type="ECO:0000256" key="5">
    <source>
        <dbReference type="ARBA" id="ARBA00022989"/>
    </source>
</evidence>
<evidence type="ECO:0000313" key="11">
    <source>
        <dbReference type="Proteomes" id="UP000267821"/>
    </source>
</evidence>
<evidence type="ECO:0008006" key="12">
    <source>
        <dbReference type="Google" id="ProtNLM"/>
    </source>
</evidence>
<comment type="subcellular location">
    <subcellularLocation>
        <location evidence="2">Cell membrane</location>
        <topology evidence="2">Multi-pass membrane protein</topology>
    </subcellularLocation>
</comment>
<feature type="transmembrane region" description="Helical" evidence="9">
    <location>
        <begin position="303"/>
        <end position="320"/>
    </location>
</feature>
<dbReference type="OrthoDB" id="409792at2759"/>
<dbReference type="GO" id="GO:0005886">
    <property type="term" value="C:plasma membrane"/>
    <property type="evidence" value="ECO:0007669"/>
    <property type="project" value="UniProtKB-SubCell"/>
</dbReference>
<evidence type="ECO:0000256" key="6">
    <source>
        <dbReference type="ARBA" id="ARBA00023136"/>
    </source>
</evidence>
<keyword evidence="11" id="KW-1185">Reference proteome</keyword>
<dbReference type="GO" id="GO:1903425">
    <property type="term" value="F:fluoride transmembrane transporter activity"/>
    <property type="evidence" value="ECO:0007669"/>
    <property type="project" value="TreeGrafter"/>
</dbReference>
<protein>
    <recommendedName>
        <fullName evidence="12">CRCB-domain-containing protein</fullName>
    </recommendedName>
</protein>
<organism evidence="10 11">
    <name type="scientific">Terfezia boudieri ATCC MYA-4762</name>
    <dbReference type="NCBI Taxonomy" id="1051890"/>
    <lineage>
        <taxon>Eukaryota</taxon>
        <taxon>Fungi</taxon>
        <taxon>Dikarya</taxon>
        <taxon>Ascomycota</taxon>
        <taxon>Pezizomycotina</taxon>
        <taxon>Pezizomycetes</taxon>
        <taxon>Pezizales</taxon>
        <taxon>Pezizaceae</taxon>
        <taxon>Terfezia</taxon>
    </lineage>
</organism>
<evidence type="ECO:0000256" key="9">
    <source>
        <dbReference type="SAM" id="Phobius"/>
    </source>
</evidence>
<dbReference type="STRING" id="1051890.A0A3N4M8U9"/>
<comment type="function">
    <text evidence="1">Fluoride channel required for the rapid expulsion of cytoplasmic fluoride.</text>
</comment>
<evidence type="ECO:0000256" key="2">
    <source>
        <dbReference type="ARBA" id="ARBA00004651"/>
    </source>
</evidence>
<proteinExistence type="inferred from homology"/>
<dbReference type="Pfam" id="PF02537">
    <property type="entry name" value="CRCB"/>
    <property type="match status" value="2"/>
</dbReference>
<feature type="transmembrane region" description="Helical" evidence="9">
    <location>
        <begin position="134"/>
        <end position="156"/>
    </location>
</feature>
<gene>
    <name evidence="10" type="ORF">L211DRAFT_800480</name>
</gene>
<name>A0A3N4M8U9_9PEZI</name>